<feature type="region of interest" description="Disordered" evidence="11">
    <location>
        <begin position="1431"/>
        <end position="1461"/>
    </location>
</feature>
<dbReference type="CDD" id="cd04052">
    <property type="entry name" value="C2B_Tricalbin-like"/>
    <property type="match status" value="1"/>
</dbReference>
<dbReference type="Pfam" id="PF24920">
    <property type="entry name" value="C2_TCB1"/>
    <property type="match status" value="1"/>
</dbReference>
<evidence type="ECO:0000259" key="14">
    <source>
        <dbReference type="PROSITE" id="PS51847"/>
    </source>
</evidence>
<dbReference type="Proteomes" id="UP000799421">
    <property type="component" value="Unassembled WGS sequence"/>
</dbReference>
<evidence type="ECO:0000256" key="5">
    <source>
        <dbReference type="ARBA" id="ARBA00022737"/>
    </source>
</evidence>
<dbReference type="CDD" id="cd04044">
    <property type="entry name" value="C2A_Tricalbin-like"/>
    <property type="match status" value="1"/>
</dbReference>
<dbReference type="InterPro" id="IPR035892">
    <property type="entry name" value="C2_domain_sf"/>
</dbReference>
<feature type="compositionally biased region" description="Polar residues" evidence="11">
    <location>
        <begin position="1289"/>
        <end position="1303"/>
    </location>
</feature>
<dbReference type="PIRSF" id="PIRSF037232">
    <property type="entry name" value="Tricalbin"/>
    <property type="match status" value="1"/>
</dbReference>
<comment type="subcellular location">
    <subcellularLocation>
        <location evidence="1">Endoplasmic reticulum membrane</location>
    </subcellularLocation>
</comment>
<evidence type="ECO:0000256" key="7">
    <source>
        <dbReference type="ARBA" id="ARBA00022989"/>
    </source>
</evidence>
<evidence type="ECO:0000256" key="2">
    <source>
        <dbReference type="ARBA" id="ARBA00022448"/>
    </source>
</evidence>
<dbReference type="InterPro" id="IPR017147">
    <property type="entry name" value="Tricalbin"/>
</dbReference>
<dbReference type="PROSITE" id="PS50004">
    <property type="entry name" value="C2"/>
    <property type="match status" value="4"/>
</dbReference>
<evidence type="ECO:0000256" key="8">
    <source>
        <dbReference type="ARBA" id="ARBA00023055"/>
    </source>
</evidence>
<feature type="compositionally biased region" description="Basic and acidic residues" evidence="11">
    <location>
        <begin position="889"/>
        <end position="901"/>
    </location>
</feature>
<feature type="domain" description="C2" evidence="13">
    <location>
        <begin position="427"/>
        <end position="551"/>
    </location>
</feature>
<dbReference type="InterPro" id="IPR031468">
    <property type="entry name" value="SMP_LBD"/>
</dbReference>
<dbReference type="PROSITE" id="PS51847">
    <property type="entry name" value="SMP"/>
    <property type="match status" value="1"/>
</dbReference>
<evidence type="ECO:0000256" key="10">
    <source>
        <dbReference type="ARBA" id="ARBA00023136"/>
    </source>
</evidence>
<feature type="domain" description="C2" evidence="13">
    <location>
        <begin position="1054"/>
        <end position="1172"/>
    </location>
</feature>
<dbReference type="InterPro" id="IPR052455">
    <property type="entry name" value="Tricalbin_domain"/>
</dbReference>
<dbReference type="InterPro" id="IPR056910">
    <property type="entry name" value="TCB1-3_C2"/>
</dbReference>
<dbReference type="CDD" id="cd04045">
    <property type="entry name" value="C2C_Tricalbin-like"/>
    <property type="match status" value="1"/>
</dbReference>
<keyword evidence="6" id="KW-0256">Endoplasmic reticulum</keyword>
<keyword evidence="9" id="KW-0446">Lipid-binding</keyword>
<feature type="domain" description="C2" evidence="13">
    <location>
        <begin position="712"/>
        <end position="834"/>
    </location>
</feature>
<dbReference type="SMART" id="SM00239">
    <property type="entry name" value="C2"/>
    <property type="match status" value="5"/>
</dbReference>
<accession>A0A6A7BW25</accession>
<feature type="region of interest" description="Disordered" evidence="11">
    <location>
        <begin position="1"/>
        <end position="92"/>
    </location>
</feature>
<dbReference type="OrthoDB" id="1029639at2759"/>
<evidence type="ECO:0000256" key="3">
    <source>
        <dbReference type="ARBA" id="ARBA00022553"/>
    </source>
</evidence>
<dbReference type="PANTHER" id="PTHR46980:SF2">
    <property type="entry name" value="TRICALBIN-1-RELATED"/>
    <property type="match status" value="1"/>
</dbReference>
<keyword evidence="4 12" id="KW-0812">Transmembrane</keyword>
<evidence type="ECO:0000256" key="9">
    <source>
        <dbReference type="ARBA" id="ARBA00023121"/>
    </source>
</evidence>
<gene>
    <name evidence="15" type="ORF">K470DRAFT_277741</name>
</gene>
<evidence type="ECO:0000313" key="16">
    <source>
        <dbReference type="Proteomes" id="UP000799421"/>
    </source>
</evidence>
<dbReference type="InterPro" id="IPR037761">
    <property type="entry name" value="C2A_Tricalbin"/>
</dbReference>
<dbReference type="CDD" id="cd04040">
    <property type="entry name" value="C2D_Tricalbin-like"/>
    <property type="match status" value="1"/>
</dbReference>
<evidence type="ECO:0000256" key="11">
    <source>
        <dbReference type="SAM" id="MobiDB-lite"/>
    </source>
</evidence>
<keyword evidence="7 12" id="KW-1133">Transmembrane helix</keyword>
<keyword evidence="16" id="KW-1185">Reference proteome</keyword>
<dbReference type="Pfam" id="PF00168">
    <property type="entry name" value="C2"/>
    <property type="match status" value="4"/>
</dbReference>
<protein>
    <submittedName>
        <fullName evidence="15">Tricalbin</fullName>
    </submittedName>
</protein>
<evidence type="ECO:0000256" key="12">
    <source>
        <dbReference type="SAM" id="Phobius"/>
    </source>
</evidence>
<keyword evidence="5" id="KW-0677">Repeat</keyword>
<feature type="compositionally biased region" description="Low complexity" evidence="11">
    <location>
        <begin position="902"/>
        <end position="919"/>
    </location>
</feature>
<sequence length="1461" mass="158399">MMSGLAGRAAELKSQGALEAARDPNSSVDAEAAEQTVLREARAVGAPAFEFNPDASPEEKAQQMKQAGSQRPHRKHPTATLVSDQDDGQTAGYALPEASKAGAVAAADAPVDGEVQRNPEDMDQFSKVGWAPRFGALGDKVDEEGSMLDHATLLETRLDDKYFGDWYHNAAIIVFACLASWTVAILGGGLGWVFLVMTACGTYYRTSIRRVRRNFRDDIRREEAMTKLETDTETLEWINSFLVKFWPIYAPVLCTTIIQSVDQVLSTATPAFLDSMRLKSFTLGTKPPRLEHVKTYPKANDDIVLMDWKFSFTPNDVADLTARQIKNKINPKIVLEVRIGKAMISKGMDIIVEDMACEGTMRVKMKLQLPFPHIERVEICFLGRPKFDYVCKPIGGDMLGFDINFIPGLESFIQEQIHANLAPMMYDPNVFPIEIAKMLAGTAVDQAIGVLQVTFHGAAGLKNPDKFSGTPDPYATVSINNRDVLAKTKTVPENASPRWNETVNIILSSLREPLTIQVWDYNDMRKDKSLGVCTFNLDQLEAQPQHENLQLEVIASGRARGVVQADIRFFPVLEGQKMEDGTVIPPPESSTGIAKFTVEQAKDLDGSKSLIGALNPYAVLLLNGKEVQVSKKLKRTNNPIWPDASKDILITDRKRAKLGVVIKDDRDLAADPILGTYQIKVDDMLDLMSKGQEWYNIAGAKTGRVKMMLQWKPVALKGAMGSGGGYVTPIGVMRFYMKSAKDLKNAEAFGKSDPYARILLSGIEAARTLTFQNNLSPEWDEVFYIPVHSTREKLVVEVMDEETTGKDRTLGQLEVSAADYVKELREGQYAPCDTKNKMIAAPLRIGSGTPKGTLNFSVAFYPCLNVADPEEVEEEKKKAAETSSVQTDPKAHPKADDKADSKAAAAEAQAQALAETEAPAGPPKIRIGPEDVAHYGSGLMVLQLLEAQLAHTGTYLEVLVDDKVFPSHTTAKARKQTQTFNETGDVMIREIDTSRITLRLVDKIDKKGTDGDENVEAKFVGPALDLLRKALYTPTPISLKDKSGRESRVTVSARYLPVQMDLDPSESINNSGNLRVDVIDGADLPAADRNGFSDPFCKFQLNGKDVYKTKTQKKTLQPVWNESFEVTVPSRTAARFQVTAFDWDFGDKADLLGVGVINLAQLEPLTPQEVVVPLDGKSGTIRLRMIFTPSFVSRARQGTASLNGALGAPVKVIGAPVKGVGKGAALVGGSVAKGAGFLGRGFKRRTVSGAPGQDELDGTSSVVDPEMPALATGGGVAPSVETAHKELPSTPSGHQRTHSSGNASGVPGGAEVGTATITVVSASGFDGDPKLEVHIQQDTGKGPKDVMKTDHIKQKNGAVNYENESKKVQCAADCQFRVVVVDHKTFGSDKLGEAPFFINDQAAGGEQMVQVGNGSVVLRTSFLPAEVGSVMAGSESPASQRKGGLGRFVSRRDRSVTPGAG</sequence>
<feature type="region of interest" description="Disordered" evidence="11">
    <location>
        <begin position="1284"/>
        <end position="1309"/>
    </location>
</feature>
<dbReference type="InterPro" id="IPR000008">
    <property type="entry name" value="C2_dom"/>
</dbReference>
<evidence type="ECO:0000313" key="15">
    <source>
        <dbReference type="EMBL" id="KAF2859411.1"/>
    </source>
</evidence>
<organism evidence="15 16">
    <name type="scientific">Piedraia hortae CBS 480.64</name>
    <dbReference type="NCBI Taxonomy" id="1314780"/>
    <lineage>
        <taxon>Eukaryota</taxon>
        <taxon>Fungi</taxon>
        <taxon>Dikarya</taxon>
        <taxon>Ascomycota</taxon>
        <taxon>Pezizomycotina</taxon>
        <taxon>Dothideomycetes</taxon>
        <taxon>Dothideomycetidae</taxon>
        <taxon>Capnodiales</taxon>
        <taxon>Piedraiaceae</taxon>
        <taxon>Piedraia</taxon>
    </lineage>
</organism>
<dbReference type="EMBL" id="MU005993">
    <property type="protein sequence ID" value="KAF2859411.1"/>
    <property type="molecule type" value="Genomic_DNA"/>
</dbReference>
<dbReference type="InterPro" id="IPR037765">
    <property type="entry name" value="C2B_Tricalbin"/>
</dbReference>
<dbReference type="GO" id="GO:0006869">
    <property type="term" value="P:lipid transport"/>
    <property type="evidence" value="ECO:0007669"/>
    <property type="project" value="UniProtKB-KW"/>
</dbReference>
<dbReference type="SUPFAM" id="SSF49562">
    <property type="entry name" value="C2 domain (Calcium/lipid-binding domain, CaLB)"/>
    <property type="match status" value="4"/>
</dbReference>
<evidence type="ECO:0000256" key="4">
    <source>
        <dbReference type="ARBA" id="ARBA00022692"/>
    </source>
</evidence>
<keyword evidence="8" id="KW-0445">Lipid transport</keyword>
<evidence type="ECO:0000259" key="13">
    <source>
        <dbReference type="PROSITE" id="PS50004"/>
    </source>
</evidence>
<feature type="transmembrane region" description="Helical" evidence="12">
    <location>
        <begin position="166"/>
        <end position="183"/>
    </location>
</feature>
<dbReference type="Gene3D" id="2.60.40.150">
    <property type="entry name" value="C2 domain"/>
    <property type="match status" value="4"/>
</dbReference>
<feature type="domain" description="C2" evidence="13">
    <location>
        <begin position="575"/>
        <end position="695"/>
    </location>
</feature>
<name>A0A6A7BW25_9PEZI</name>
<dbReference type="CDD" id="cd21678">
    <property type="entry name" value="SMP_TCB"/>
    <property type="match status" value="1"/>
</dbReference>
<keyword evidence="2" id="KW-0813">Transport</keyword>
<dbReference type="GO" id="GO:0005789">
    <property type="term" value="C:endoplasmic reticulum membrane"/>
    <property type="evidence" value="ECO:0007669"/>
    <property type="project" value="UniProtKB-SubCell"/>
</dbReference>
<dbReference type="InterPro" id="IPR037762">
    <property type="entry name" value="C2C_Tricalbin"/>
</dbReference>
<dbReference type="InterPro" id="IPR037756">
    <property type="entry name" value="C2D_Tricalbin"/>
</dbReference>
<dbReference type="GO" id="GO:0008289">
    <property type="term" value="F:lipid binding"/>
    <property type="evidence" value="ECO:0007669"/>
    <property type="project" value="UniProtKB-KW"/>
</dbReference>
<feature type="region of interest" description="Disordered" evidence="11">
    <location>
        <begin position="872"/>
        <end position="925"/>
    </location>
</feature>
<reference evidence="15" key="1">
    <citation type="journal article" date="2020" name="Stud. Mycol.">
        <title>101 Dothideomycetes genomes: a test case for predicting lifestyles and emergence of pathogens.</title>
        <authorList>
            <person name="Haridas S."/>
            <person name="Albert R."/>
            <person name="Binder M."/>
            <person name="Bloem J."/>
            <person name="Labutti K."/>
            <person name="Salamov A."/>
            <person name="Andreopoulos B."/>
            <person name="Baker S."/>
            <person name="Barry K."/>
            <person name="Bills G."/>
            <person name="Bluhm B."/>
            <person name="Cannon C."/>
            <person name="Castanera R."/>
            <person name="Culley D."/>
            <person name="Daum C."/>
            <person name="Ezra D."/>
            <person name="Gonzalez J."/>
            <person name="Henrissat B."/>
            <person name="Kuo A."/>
            <person name="Liang C."/>
            <person name="Lipzen A."/>
            <person name="Lutzoni F."/>
            <person name="Magnuson J."/>
            <person name="Mondo S."/>
            <person name="Nolan M."/>
            <person name="Ohm R."/>
            <person name="Pangilinan J."/>
            <person name="Park H.-J."/>
            <person name="Ramirez L."/>
            <person name="Alfaro M."/>
            <person name="Sun H."/>
            <person name="Tritt A."/>
            <person name="Yoshinaga Y."/>
            <person name="Zwiers L.-H."/>
            <person name="Turgeon B."/>
            <person name="Goodwin S."/>
            <person name="Spatafora J."/>
            <person name="Crous P."/>
            <person name="Grigoriev I."/>
        </authorList>
    </citation>
    <scope>NUCLEOTIDE SEQUENCE</scope>
    <source>
        <strain evidence="15">CBS 480.64</strain>
    </source>
</reference>
<dbReference type="GO" id="GO:0071944">
    <property type="term" value="C:cell periphery"/>
    <property type="evidence" value="ECO:0007669"/>
    <property type="project" value="UniProtKB-ARBA"/>
</dbReference>
<dbReference type="Pfam" id="PF25669">
    <property type="entry name" value="SMP_MUG190-like"/>
    <property type="match status" value="1"/>
</dbReference>
<proteinExistence type="predicted"/>
<evidence type="ECO:0000256" key="6">
    <source>
        <dbReference type="ARBA" id="ARBA00022824"/>
    </source>
</evidence>
<dbReference type="PANTHER" id="PTHR46980">
    <property type="entry name" value="TRICALBIN-1-RELATED"/>
    <property type="match status" value="1"/>
</dbReference>
<feature type="domain" description="SMP-LTD" evidence="14">
    <location>
        <begin position="231"/>
        <end position="436"/>
    </location>
</feature>
<evidence type="ECO:0000256" key="1">
    <source>
        <dbReference type="ARBA" id="ARBA00004586"/>
    </source>
</evidence>
<keyword evidence="10 12" id="KW-0472">Membrane</keyword>
<dbReference type="GO" id="GO:0061817">
    <property type="term" value="P:endoplasmic reticulum-plasma membrane tethering"/>
    <property type="evidence" value="ECO:0007669"/>
    <property type="project" value="InterPro"/>
</dbReference>
<keyword evidence="3" id="KW-0597">Phosphoprotein</keyword>